<name>A0ABW4R673_9RHOB</name>
<evidence type="ECO:0000313" key="1">
    <source>
        <dbReference type="EMBL" id="MFD1881697.1"/>
    </source>
</evidence>
<protein>
    <recommendedName>
        <fullName evidence="3">Tetratricopeptide repeat-containing protein</fullName>
    </recommendedName>
</protein>
<sequence>MSTESILANARKNLISGDAEAALASLTQLSEHLEKTKFEPSQLPALRSELGRLHGLAEAAIEGHARAKETVTEILALAGILKTYDETGRETIHATSPRVTGKINHNF</sequence>
<proteinExistence type="predicted"/>
<comment type="caution">
    <text evidence="1">The sequence shown here is derived from an EMBL/GenBank/DDBJ whole genome shotgun (WGS) entry which is preliminary data.</text>
</comment>
<gene>
    <name evidence="1" type="ORF">ACFSCT_08225</name>
</gene>
<organism evidence="1 2">
    <name type="scientific">Paracoccus pacificus</name>
    <dbReference type="NCBI Taxonomy" id="1463598"/>
    <lineage>
        <taxon>Bacteria</taxon>
        <taxon>Pseudomonadati</taxon>
        <taxon>Pseudomonadota</taxon>
        <taxon>Alphaproteobacteria</taxon>
        <taxon>Rhodobacterales</taxon>
        <taxon>Paracoccaceae</taxon>
        <taxon>Paracoccus</taxon>
    </lineage>
</organism>
<evidence type="ECO:0000313" key="2">
    <source>
        <dbReference type="Proteomes" id="UP001597213"/>
    </source>
</evidence>
<accession>A0ABW4R673</accession>
<dbReference type="Proteomes" id="UP001597213">
    <property type="component" value="Unassembled WGS sequence"/>
</dbReference>
<dbReference type="EMBL" id="JBHUEN010000021">
    <property type="protein sequence ID" value="MFD1881697.1"/>
    <property type="molecule type" value="Genomic_DNA"/>
</dbReference>
<dbReference type="RefSeq" id="WP_379141763.1">
    <property type="nucleotide sequence ID" value="NZ_JBHUEN010000021.1"/>
</dbReference>
<evidence type="ECO:0008006" key="3">
    <source>
        <dbReference type="Google" id="ProtNLM"/>
    </source>
</evidence>
<reference evidence="2" key="1">
    <citation type="journal article" date="2019" name="Int. J. Syst. Evol. Microbiol.">
        <title>The Global Catalogue of Microorganisms (GCM) 10K type strain sequencing project: providing services to taxonomists for standard genome sequencing and annotation.</title>
        <authorList>
            <consortium name="The Broad Institute Genomics Platform"/>
            <consortium name="The Broad Institute Genome Sequencing Center for Infectious Disease"/>
            <person name="Wu L."/>
            <person name="Ma J."/>
        </authorList>
    </citation>
    <scope>NUCLEOTIDE SEQUENCE [LARGE SCALE GENOMIC DNA]</scope>
    <source>
        <strain evidence="2">CCUG 56029</strain>
    </source>
</reference>
<keyword evidence="2" id="KW-1185">Reference proteome</keyword>